<dbReference type="SUPFAM" id="SSF53448">
    <property type="entry name" value="Nucleotide-diphospho-sugar transferases"/>
    <property type="match status" value="1"/>
</dbReference>
<dbReference type="GO" id="GO:0005886">
    <property type="term" value="C:plasma membrane"/>
    <property type="evidence" value="ECO:0007669"/>
    <property type="project" value="TreeGrafter"/>
</dbReference>
<keyword evidence="2" id="KW-0328">Glycosyltransferase</keyword>
<sequence length="318" mass="34976">MAAQTLDLSIVIPVYRSASILPRLAEQLEKTLIPLYGDSFEVILVNDFSPDRSWQALQEIAATRPWWKIINLRKNAGQHNAILTGLRMSKGRYVVTMDDDLQHSPSDIPELIASLDGAYDVSYAKFHSKQHALWKRLGSRFNDLVANKLLGKPKGLYLSPFKAMVGGVRDEIVKFTGPHVYLDGLILSSTSRITTITIDHHQRIDGQSGYSLRKSISLWLKMATSFSLLPLRVASLTGIIFASVGFLLALGFIVQRFTVNAMPVGWSSLMVSALILGGVQLMAVGIIGEYVGRVLLHVNGRPQASIESTCNIDTGNGE</sequence>
<dbReference type="EMBL" id="PYJH01000021">
    <property type="protein sequence ID" value="PUE93407.1"/>
    <property type="molecule type" value="Genomic_DNA"/>
</dbReference>
<keyword evidence="6 8" id="KW-1133">Transmembrane helix</keyword>
<evidence type="ECO:0000256" key="5">
    <source>
        <dbReference type="ARBA" id="ARBA00022985"/>
    </source>
</evidence>
<dbReference type="AlphaFoldDB" id="A0AA44Z135"/>
<name>A0AA44Z135_XANCM</name>
<evidence type="ECO:0000313" key="11">
    <source>
        <dbReference type="Proteomes" id="UP000251513"/>
    </source>
</evidence>
<accession>A0AA44Z135</accession>
<dbReference type="GO" id="GO:0009103">
    <property type="term" value="P:lipopolysaccharide biosynthetic process"/>
    <property type="evidence" value="ECO:0007669"/>
    <property type="project" value="UniProtKB-KW"/>
</dbReference>
<dbReference type="PANTHER" id="PTHR48090:SF3">
    <property type="entry name" value="UNDECAPRENYL-PHOSPHATE 4-DEOXY-4-FORMAMIDO-L-ARABINOSE TRANSFERASE"/>
    <property type="match status" value="1"/>
</dbReference>
<dbReference type="Gene3D" id="3.90.550.10">
    <property type="entry name" value="Spore Coat Polysaccharide Biosynthesis Protein SpsA, Chain A"/>
    <property type="match status" value="1"/>
</dbReference>
<feature type="transmembrane region" description="Helical" evidence="8">
    <location>
        <begin position="231"/>
        <end position="254"/>
    </location>
</feature>
<keyword evidence="3" id="KW-0808">Transferase</keyword>
<proteinExistence type="predicted"/>
<reference evidence="10 11" key="1">
    <citation type="submission" date="2018-03" db="EMBL/GenBank/DDBJ databases">
        <title>Sequencing of reference strains of Xanthomonas.</title>
        <authorList>
            <person name="Studholme D.J."/>
            <person name="Vicente J."/>
            <person name="Sarris P."/>
        </authorList>
    </citation>
    <scope>NUCLEOTIDE SEQUENCE [LARGE SCALE GENOMIC DNA]</scope>
    <source>
        <strain evidence="10 11">WHRI 5232</strain>
    </source>
</reference>
<dbReference type="CDD" id="cd04187">
    <property type="entry name" value="DPM1_like_bac"/>
    <property type="match status" value="1"/>
</dbReference>
<evidence type="ECO:0000256" key="3">
    <source>
        <dbReference type="ARBA" id="ARBA00022679"/>
    </source>
</evidence>
<comment type="caution">
    <text evidence="10">The sequence shown here is derived from an EMBL/GenBank/DDBJ whole genome shotgun (WGS) entry which is preliminary data.</text>
</comment>
<keyword evidence="7 8" id="KW-0472">Membrane</keyword>
<dbReference type="InterPro" id="IPR001173">
    <property type="entry name" value="Glyco_trans_2-like"/>
</dbReference>
<keyword evidence="1" id="KW-1003">Cell membrane</keyword>
<feature type="domain" description="Glycosyltransferase 2-like" evidence="9">
    <location>
        <begin position="9"/>
        <end position="133"/>
    </location>
</feature>
<evidence type="ECO:0000256" key="7">
    <source>
        <dbReference type="ARBA" id="ARBA00023136"/>
    </source>
</evidence>
<evidence type="ECO:0000256" key="1">
    <source>
        <dbReference type="ARBA" id="ARBA00022475"/>
    </source>
</evidence>
<dbReference type="Proteomes" id="UP000251513">
    <property type="component" value="Unassembled WGS sequence"/>
</dbReference>
<evidence type="ECO:0000256" key="2">
    <source>
        <dbReference type="ARBA" id="ARBA00022676"/>
    </source>
</evidence>
<evidence type="ECO:0000256" key="4">
    <source>
        <dbReference type="ARBA" id="ARBA00022692"/>
    </source>
</evidence>
<keyword evidence="4 8" id="KW-0812">Transmembrane</keyword>
<keyword evidence="5" id="KW-0448">Lipopolysaccharide biosynthesis</keyword>
<evidence type="ECO:0000313" key="10">
    <source>
        <dbReference type="EMBL" id="PUE93407.1"/>
    </source>
</evidence>
<protein>
    <submittedName>
        <fullName evidence="10">Glycosyltransferase</fullName>
    </submittedName>
</protein>
<dbReference type="GO" id="GO:0099621">
    <property type="term" value="F:undecaprenyl-phosphate 4-deoxy-4-formamido-L-arabinose transferase activity"/>
    <property type="evidence" value="ECO:0007669"/>
    <property type="project" value="TreeGrafter"/>
</dbReference>
<gene>
    <name evidence="10" type="ORF">C7T86_11350</name>
</gene>
<dbReference type="PANTHER" id="PTHR48090">
    <property type="entry name" value="UNDECAPRENYL-PHOSPHATE 4-DEOXY-4-FORMAMIDO-L-ARABINOSE TRANSFERASE-RELATED"/>
    <property type="match status" value="1"/>
</dbReference>
<evidence type="ECO:0000256" key="8">
    <source>
        <dbReference type="SAM" id="Phobius"/>
    </source>
</evidence>
<dbReference type="RefSeq" id="WP_005913435.1">
    <property type="nucleotide sequence ID" value="NZ_CP013004.1"/>
</dbReference>
<organism evidence="10 11">
    <name type="scientific">Xanthomonas campestris pv. malvacearum</name>
    <dbReference type="NCBI Taxonomy" id="86040"/>
    <lineage>
        <taxon>Bacteria</taxon>
        <taxon>Pseudomonadati</taxon>
        <taxon>Pseudomonadota</taxon>
        <taxon>Gammaproteobacteria</taxon>
        <taxon>Lysobacterales</taxon>
        <taxon>Lysobacteraceae</taxon>
        <taxon>Xanthomonas</taxon>
    </lineage>
</organism>
<dbReference type="InterPro" id="IPR029044">
    <property type="entry name" value="Nucleotide-diphossugar_trans"/>
</dbReference>
<dbReference type="Pfam" id="PF00535">
    <property type="entry name" value="Glycos_transf_2"/>
    <property type="match status" value="1"/>
</dbReference>
<dbReference type="InterPro" id="IPR050256">
    <property type="entry name" value="Glycosyltransferase_2"/>
</dbReference>
<evidence type="ECO:0000259" key="9">
    <source>
        <dbReference type="Pfam" id="PF00535"/>
    </source>
</evidence>
<evidence type="ECO:0000256" key="6">
    <source>
        <dbReference type="ARBA" id="ARBA00022989"/>
    </source>
</evidence>
<feature type="transmembrane region" description="Helical" evidence="8">
    <location>
        <begin position="266"/>
        <end position="291"/>
    </location>
</feature>